<dbReference type="InterPro" id="IPR050570">
    <property type="entry name" value="Cell_wall_metabolism_enzyme"/>
</dbReference>
<evidence type="ECO:0000256" key="8">
    <source>
        <dbReference type="SAM" id="MobiDB-lite"/>
    </source>
</evidence>
<dbReference type="CDD" id="cd12797">
    <property type="entry name" value="M23_peptidase"/>
    <property type="match status" value="1"/>
</dbReference>
<evidence type="ECO:0000313" key="11">
    <source>
        <dbReference type="Proteomes" id="UP001139451"/>
    </source>
</evidence>
<proteinExistence type="predicted"/>
<keyword evidence="5" id="KW-0862">Zinc</keyword>
<keyword evidence="11" id="KW-1185">Reference proteome</keyword>
<evidence type="ECO:0000256" key="7">
    <source>
        <dbReference type="SAM" id="Coils"/>
    </source>
</evidence>
<dbReference type="GO" id="GO:0046872">
    <property type="term" value="F:metal ion binding"/>
    <property type="evidence" value="ECO:0007669"/>
    <property type="project" value="UniProtKB-KW"/>
</dbReference>
<keyword evidence="7" id="KW-0175">Coiled coil</keyword>
<dbReference type="PROSITE" id="PS51257">
    <property type="entry name" value="PROKAR_LIPOPROTEIN"/>
    <property type="match status" value="1"/>
</dbReference>
<evidence type="ECO:0000313" key="10">
    <source>
        <dbReference type="EMBL" id="MCP3730471.1"/>
    </source>
</evidence>
<dbReference type="PANTHER" id="PTHR21666:SF288">
    <property type="entry name" value="CELL DIVISION PROTEIN YTFB"/>
    <property type="match status" value="1"/>
</dbReference>
<dbReference type="InterPro" id="IPR016047">
    <property type="entry name" value="M23ase_b-sheet_dom"/>
</dbReference>
<feature type="coiled-coil region" evidence="7">
    <location>
        <begin position="36"/>
        <end position="98"/>
    </location>
</feature>
<dbReference type="InterPro" id="IPR011055">
    <property type="entry name" value="Dup_hybrid_motif"/>
</dbReference>
<sequence length="396" mass="41935">MHRLAAIAIAGTLIGAACGGTLLAQTPSLTDQRTQLASANKAAQDADARARSLQTAAASERDEAKRARTREAAVAARIQAAEAQIAAARARIDIVDRMLGLQRVRLAEQQGPVARLIAALQSLARRPALLGLVQPGSTADIVHVRAALSAVAPVVHARTGEIRAEVERTRRLRDGAQLAERSLSDGRARLQNERLALVKMEAEHSLRSADYRRGAMFESDRALALGEQARDLVDLMDTMGAAAETRAALESLPGPLPRPGVEGAEAPAPVTRSAAPPPYRLPVAGQVVTGLGELSAEGVRSRGLTLATWPGAQVVAPTGGRVIYAGRFRRYRNIVILDHGAGWTSLVAGLDRVLVRVGDQLVQGSSLGRAPQGDAPRVMVELRRQGRPVDLAQLLD</sequence>
<evidence type="ECO:0000256" key="3">
    <source>
        <dbReference type="ARBA" id="ARBA00022723"/>
    </source>
</evidence>
<keyword evidence="3" id="KW-0479">Metal-binding</keyword>
<dbReference type="AlphaFoldDB" id="A0A9X2HG30"/>
<evidence type="ECO:0000259" key="9">
    <source>
        <dbReference type="Pfam" id="PF01551"/>
    </source>
</evidence>
<dbReference type="GO" id="GO:0006508">
    <property type="term" value="P:proteolysis"/>
    <property type="evidence" value="ECO:0007669"/>
    <property type="project" value="UniProtKB-KW"/>
</dbReference>
<dbReference type="RefSeq" id="WP_254292602.1">
    <property type="nucleotide sequence ID" value="NZ_JAMLDX010000005.1"/>
</dbReference>
<keyword evidence="2" id="KW-0645">Protease</keyword>
<dbReference type="EMBL" id="JAMLDX010000005">
    <property type="protein sequence ID" value="MCP3730471.1"/>
    <property type="molecule type" value="Genomic_DNA"/>
</dbReference>
<evidence type="ECO:0000256" key="2">
    <source>
        <dbReference type="ARBA" id="ARBA00022670"/>
    </source>
</evidence>
<organism evidence="10 11">
    <name type="scientific">Sphingomonas tagetis</name>
    <dbReference type="NCBI Taxonomy" id="2949092"/>
    <lineage>
        <taxon>Bacteria</taxon>
        <taxon>Pseudomonadati</taxon>
        <taxon>Pseudomonadota</taxon>
        <taxon>Alphaproteobacteria</taxon>
        <taxon>Sphingomonadales</taxon>
        <taxon>Sphingomonadaceae</taxon>
        <taxon>Sphingomonas</taxon>
    </lineage>
</organism>
<dbReference type="GO" id="GO:0004222">
    <property type="term" value="F:metalloendopeptidase activity"/>
    <property type="evidence" value="ECO:0007669"/>
    <property type="project" value="TreeGrafter"/>
</dbReference>
<gene>
    <name evidence="10" type="ORF">M9978_08515</name>
</gene>
<evidence type="ECO:0000256" key="5">
    <source>
        <dbReference type="ARBA" id="ARBA00022833"/>
    </source>
</evidence>
<dbReference type="PANTHER" id="PTHR21666">
    <property type="entry name" value="PEPTIDASE-RELATED"/>
    <property type="match status" value="1"/>
</dbReference>
<feature type="domain" description="M23ase beta-sheet core" evidence="9">
    <location>
        <begin position="301"/>
        <end position="390"/>
    </location>
</feature>
<protein>
    <submittedName>
        <fullName evidence="10">Peptidoglycan DD-metalloendopeptidase family protein</fullName>
    </submittedName>
</protein>
<evidence type="ECO:0000256" key="1">
    <source>
        <dbReference type="ARBA" id="ARBA00001947"/>
    </source>
</evidence>
<dbReference type="Gene3D" id="2.70.70.10">
    <property type="entry name" value="Glucose Permease (Domain IIA)"/>
    <property type="match status" value="1"/>
</dbReference>
<keyword evidence="6" id="KW-0482">Metalloprotease</keyword>
<feature type="region of interest" description="Disordered" evidence="8">
    <location>
        <begin position="251"/>
        <end position="273"/>
    </location>
</feature>
<keyword evidence="4" id="KW-0378">Hydrolase</keyword>
<evidence type="ECO:0000256" key="4">
    <source>
        <dbReference type="ARBA" id="ARBA00022801"/>
    </source>
</evidence>
<accession>A0A9X2HG30</accession>
<comment type="caution">
    <text evidence="10">The sequence shown here is derived from an EMBL/GenBank/DDBJ whole genome shotgun (WGS) entry which is preliminary data.</text>
</comment>
<reference evidence="10" key="1">
    <citation type="submission" date="2022-05" db="EMBL/GenBank/DDBJ databases">
        <title>Sphingomonas sp. strain MG17 Genome sequencing and assembly.</title>
        <authorList>
            <person name="Kim I."/>
        </authorList>
    </citation>
    <scope>NUCLEOTIDE SEQUENCE</scope>
    <source>
        <strain evidence="10">MG17</strain>
    </source>
</reference>
<comment type="cofactor">
    <cofactor evidence="1">
        <name>Zn(2+)</name>
        <dbReference type="ChEBI" id="CHEBI:29105"/>
    </cofactor>
</comment>
<dbReference type="Pfam" id="PF01551">
    <property type="entry name" value="Peptidase_M23"/>
    <property type="match status" value="1"/>
</dbReference>
<name>A0A9X2HG30_9SPHN</name>
<dbReference type="SUPFAM" id="SSF51261">
    <property type="entry name" value="Duplicated hybrid motif"/>
    <property type="match status" value="1"/>
</dbReference>
<evidence type="ECO:0000256" key="6">
    <source>
        <dbReference type="ARBA" id="ARBA00023049"/>
    </source>
</evidence>
<dbReference type="Proteomes" id="UP001139451">
    <property type="component" value="Unassembled WGS sequence"/>
</dbReference>